<keyword evidence="2" id="KW-1185">Reference proteome</keyword>
<accession>A0ABU6Z5D7</accession>
<evidence type="ECO:0000313" key="1">
    <source>
        <dbReference type="EMBL" id="MED6217191.1"/>
    </source>
</evidence>
<organism evidence="1 2">
    <name type="scientific">Stylosanthes scabra</name>
    <dbReference type="NCBI Taxonomy" id="79078"/>
    <lineage>
        <taxon>Eukaryota</taxon>
        <taxon>Viridiplantae</taxon>
        <taxon>Streptophyta</taxon>
        <taxon>Embryophyta</taxon>
        <taxon>Tracheophyta</taxon>
        <taxon>Spermatophyta</taxon>
        <taxon>Magnoliopsida</taxon>
        <taxon>eudicotyledons</taxon>
        <taxon>Gunneridae</taxon>
        <taxon>Pentapetalae</taxon>
        <taxon>rosids</taxon>
        <taxon>fabids</taxon>
        <taxon>Fabales</taxon>
        <taxon>Fabaceae</taxon>
        <taxon>Papilionoideae</taxon>
        <taxon>50 kb inversion clade</taxon>
        <taxon>dalbergioids sensu lato</taxon>
        <taxon>Dalbergieae</taxon>
        <taxon>Pterocarpus clade</taxon>
        <taxon>Stylosanthes</taxon>
    </lineage>
</organism>
<sequence>MRPGLHAEEKSESARWFGKYVSNLFQGCRRGGRQEVIAVNRRRSQAQLSEFYQEIQDPLYFGESGSKCAIFGFG</sequence>
<comment type="caution">
    <text evidence="1">The sequence shown here is derived from an EMBL/GenBank/DDBJ whole genome shotgun (WGS) entry which is preliminary data.</text>
</comment>
<dbReference type="Proteomes" id="UP001341840">
    <property type="component" value="Unassembled WGS sequence"/>
</dbReference>
<proteinExistence type="predicted"/>
<gene>
    <name evidence="1" type="ORF">PIB30_015309</name>
</gene>
<dbReference type="EMBL" id="JASCZI010271902">
    <property type="protein sequence ID" value="MED6217191.1"/>
    <property type="molecule type" value="Genomic_DNA"/>
</dbReference>
<evidence type="ECO:0000313" key="2">
    <source>
        <dbReference type="Proteomes" id="UP001341840"/>
    </source>
</evidence>
<protein>
    <submittedName>
        <fullName evidence="1">Uncharacterized protein</fullName>
    </submittedName>
</protein>
<reference evidence="1 2" key="1">
    <citation type="journal article" date="2023" name="Plants (Basel)">
        <title>Bridging the Gap: Combining Genomics and Transcriptomics Approaches to Understand Stylosanthes scabra, an Orphan Legume from the Brazilian Caatinga.</title>
        <authorList>
            <person name="Ferreira-Neto J.R.C."/>
            <person name="da Silva M.D."/>
            <person name="Binneck E."/>
            <person name="de Melo N.F."/>
            <person name="da Silva R.H."/>
            <person name="de Melo A.L.T.M."/>
            <person name="Pandolfi V."/>
            <person name="Bustamante F.O."/>
            <person name="Brasileiro-Vidal A.C."/>
            <person name="Benko-Iseppon A.M."/>
        </authorList>
    </citation>
    <scope>NUCLEOTIDE SEQUENCE [LARGE SCALE GENOMIC DNA]</scope>
    <source>
        <tissue evidence="1">Leaves</tissue>
    </source>
</reference>
<name>A0ABU6Z5D7_9FABA</name>